<evidence type="ECO:0000256" key="1">
    <source>
        <dbReference type="SAM" id="MobiDB-lite"/>
    </source>
</evidence>
<dbReference type="AlphaFoldDB" id="A0A6C0IJ34"/>
<name>A0A6C0IJ34_9ZZZZ</name>
<evidence type="ECO:0000256" key="2">
    <source>
        <dbReference type="SAM" id="Phobius"/>
    </source>
</evidence>
<evidence type="ECO:0000313" key="3">
    <source>
        <dbReference type="EMBL" id="QHT92525.1"/>
    </source>
</evidence>
<organism evidence="3">
    <name type="scientific">viral metagenome</name>
    <dbReference type="NCBI Taxonomy" id="1070528"/>
    <lineage>
        <taxon>unclassified sequences</taxon>
        <taxon>metagenomes</taxon>
        <taxon>organismal metagenomes</taxon>
    </lineage>
</organism>
<feature type="compositionally biased region" description="Polar residues" evidence="1">
    <location>
        <begin position="22"/>
        <end position="35"/>
    </location>
</feature>
<accession>A0A6C0IJ34</accession>
<keyword evidence="2" id="KW-0812">Transmembrane</keyword>
<feature type="transmembrane region" description="Helical" evidence="2">
    <location>
        <begin position="266"/>
        <end position="287"/>
    </location>
</feature>
<keyword evidence="2" id="KW-0472">Membrane</keyword>
<dbReference type="EMBL" id="MN740187">
    <property type="protein sequence ID" value="QHT92525.1"/>
    <property type="molecule type" value="Genomic_DNA"/>
</dbReference>
<sequence length="290" mass="30605">MSTSTKSIINATNNAASPSPNQTPLKQGSETRTSVLPSMVPDGLGMFGSPYKPADAMLTPPQIGVNVGSSMGDVVNAVKGVGFYIDQIGFGAPSTGLTQGMPLKPLGVNYFIKTGATCSNGADMWNYMQGITQGDALGPKIKSVMSQMGLPPLQGLAPGMIEDAEHALDSKPLINALFGSGYPQCKQVTLPVGDSYGRIRDDVTGESWISSPQTAVRSGDGYVQTMWVQDTLPNGDPVNLSRDAWVAAPKTYKPNGTKNESGFENYISRPGTVITVGVLCLLAFAMLRRH</sequence>
<feature type="region of interest" description="Disordered" evidence="1">
    <location>
        <begin position="1"/>
        <end position="35"/>
    </location>
</feature>
<proteinExistence type="predicted"/>
<reference evidence="3" key="1">
    <citation type="journal article" date="2020" name="Nature">
        <title>Giant virus diversity and host interactions through global metagenomics.</title>
        <authorList>
            <person name="Schulz F."/>
            <person name="Roux S."/>
            <person name="Paez-Espino D."/>
            <person name="Jungbluth S."/>
            <person name="Walsh D.A."/>
            <person name="Denef V.J."/>
            <person name="McMahon K.D."/>
            <person name="Konstantinidis K.T."/>
            <person name="Eloe-Fadrosh E.A."/>
            <person name="Kyrpides N.C."/>
            <person name="Woyke T."/>
        </authorList>
    </citation>
    <scope>NUCLEOTIDE SEQUENCE</scope>
    <source>
        <strain evidence="3">GVMAG-M-3300023184-88</strain>
    </source>
</reference>
<feature type="compositionally biased region" description="Low complexity" evidence="1">
    <location>
        <begin position="7"/>
        <end position="20"/>
    </location>
</feature>
<protein>
    <submittedName>
        <fullName evidence="3">Uncharacterized protein</fullName>
    </submittedName>
</protein>
<keyword evidence="2" id="KW-1133">Transmembrane helix</keyword>